<organism evidence="2">
    <name type="scientific">uncultured Thermomicrobiales bacterium</name>
    <dbReference type="NCBI Taxonomy" id="1645740"/>
    <lineage>
        <taxon>Bacteria</taxon>
        <taxon>Pseudomonadati</taxon>
        <taxon>Thermomicrobiota</taxon>
        <taxon>Thermomicrobia</taxon>
        <taxon>Thermomicrobiales</taxon>
        <taxon>environmental samples</taxon>
    </lineage>
</organism>
<feature type="compositionally biased region" description="Basic and acidic residues" evidence="1">
    <location>
        <begin position="30"/>
        <end position="46"/>
    </location>
</feature>
<accession>A0A6N3IPF1</accession>
<gene>
    <name evidence="2" type="ORF">AVDCRST_MAG18-4883</name>
</gene>
<dbReference type="AlphaFoldDB" id="A0A6N3IPF1"/>
<evidence type="ECO:0000313" key="2">
    <source>
        <dbReference type="EMBL" id="CAA9590137.1"/>
    </source>
</evidence>
<name>A0A6N3IPF1_9BACT</name>
<feature type="region of interest" description="Disordered" evidence="1">
    <location>
        <begin position="1"/>
        <end position="123"/>
    </location>
</feature>
<feature type="compositionally biased region" description="Basic residues" evidence="1">
    <location>
        <begin position="75"/>
        <end position="85"/>
    </location>
</feature>
<protein>
    <submittedName>
        <fullName evidence="2">Uncharacterized protein</fullName>
    </submittedName>
</protein>
<feature type="non-terminal residue" evidence="2">
    <location>
        <position position="1"/>
    </location>
</feature>
<evidence type="ECO:0000256" key="1">
    <source>
        <dbReference type="SAM" id="MobiDB-lite"/>
    </source>
</evidence>
<proteinExistence type="predicted"/>
<dbReference type="EMBL" id="CADCWN010000392">
    <property type="protein sequence ID" value="CAA9590137.1"/>
    <property type="molecule type" value="Genomic_DNA"/>
</dbReference>
<reference evidence="2" key="1">
    <citation type="submission" date="2020-02" db="EMBL/GenBank/DDBJ databases">
        <authorList>
            <person name="Meier V. D."/>
        </authorList>
    </citation>
    <scope>NUCLEOTIDE SEQUENCE</scope>
    <source>
        <strain evidence="2">AVDCRST_MAG18</strain>
    </source>
</reference>
<feature type="compositionally biased region" description="Low complexity" evidence="1">
    <location>
        <begin position="86"/>
        <end position="95"/>
    </location>
</feature>
<sequence>DGQSHDRGPTAARRARGETQAYRTPAQRIVDPRARDRAGAHGDPGRRRVGLAHASRGGGRVHRRRHGPDDAPRAAHGHPARRRPLPHAASHAAQRAGRRPRDRADALDLHRRSGAAADDARRL</sequence>
<feature type="non-terminal residue" evidence="2">
    <location>
        <position position="123"/>
    </location>
</feature>
<feature type="compositionally biased region" description="Basic and acidic residues" evidence="1">
    <location>
        <begin position="102"/>
        <end position="111"/>
    </location>
</feature>